<accession>Q855X2</accession>
<keyword evidence="2" id="KW-1185">Reference proteome</keyword>
<gene>
    <name evidence="1" type="primary">100</name>
    <name evidence="1" type="ORF">PBI_BARNYARD_100</name>
</gene>
<dbReference type="Proteomes" id="UP000000731">
    <property type="component" value="Segment"/>
</dbReference>
<sequence length="72" mass="8175">MRVMKKLDGKAPEKFSLVNGPCAGQTFEAVAPKTIIKAQQPEKYPPRYCVYMRKMGTTEYHHIEGCCRKGLI</sequence>
<organism evidence="1 2">
    <name type="scientific">Mycobacterium phage Barnyard</name>
    <dbReference type="NCBI Taxonomy" id="205880"/>
    <lineage>
        <taxon>Viruses</taxon>
        <taxon>Duplodnaviria</taxon>
        <taxon>Heunggongvirae</taxon>
        <taxon>Uroviricota</taxon>
        <taxon>Caudoviricetes</taxon>
        <taxon>Barnyardvirus</taxon>
        <taxon>Barnyardvirus barnyard</taxon>
    </lineage>
</organism>
<name>Q855X2_9CAUD</name>
<proteinExistence type="predicted"/>
<evidence type="ECO:0000313" key="2">
    <source>
        <dbReference type="Proteomes" id="UP000000731"/>
    </source>
</evidence>
<protein>
    <submittedName>
        <fullName evidence="1">Uncharacterized protein</fullName>
    </submittedName>
</protein>
<evidence type="ECO:0000313" key="1">
    <source>
        <dbReference type="EMBL" id="AAN02154.1"/>
    </source>
</evidence>
<dbReference type="RefSeq" id="NP_818638.1">
    <property type="nucleotide sequence ID" value="NC_004689.1"/>
</dbReference>
<dbReference type="KEGG" id="vg:1260297"/>
<reference evidence="1 2" key="1">
    <citation type="journal article" date="2003" name="Cell">
        <title>Origins of highly mosaic mycobacteriophage genomes.</title>
        <authorList>
            <person name="Pedulla M.L."/>
            <person name="Ford M.E."/>
            <person name="Houtz J.M."/>
            <person name="Karthikeyan T."/>
            <person name="Wadsworth C."/>
            <person name="Lewis J.A."/>
            <person name="Jacobs-Sera D."/>
            <person name="Falbo J."/>
            <person name="Gross J."/>
            <person name="Pannunzio N.R."/>
            <person name="Brucker W."/>
            <person name="Kumar V."/>
            <person name="Kandasamy J."/>
            <person name="Keenan L."/>
            <person name="Bardarov S."/>
            <person name="Kriakov J."/>
            <person name="Lawrence J.G."/>
            <person name="Jacobs W.R. Jr."/>
            <person name="Hendrix R.W."/>
            <person name="Hatfull G.F."/>
        </authorList>
    </citation>
    <scope>NUCLEOTIDE SEQUENCE</scope>
</reference>
<dbReference type="EMBL" id="AY129339">
    <property type="protein sequence ID" value="AAN02154.1"/>
    <property type="molecule type" value="Genomic_DNA"/>
</dbReference>